<dbReference type="PANTHER" id="PTHR31884">
    <property type="entry name" value="POLYGALACTURONASE"/>
    <property type="match status" value="1"/>
</dbReference>
<keyword evidence="3 11" id="KW-0732">Signal</keyword>
<proteinExistence type="inferred from homology"/>
<dbReference type="Proteomes" id="UP000054636">
    <property type="component" value="Unassembled WGS sequence"/>
</dbReference>
<dbReference type="PANTHER" id="PTHR31884:SF1">
    <property type="entry name" value="POLYGALACTURONASE"/>
    <property type="match status" value="1"/>
</dbReference>
<evidence type="ECO:0000256" key="5">
    <source>
        <dbReference type="ARBA" id="ARBA00022801"/>
    </source>
</evidence>
<dbReference type="Gene3D" id="2.160.20.10">
    <property type="entry name" value="Single-stranded right-handed beta-helix, Pectin lyase-like"/>
    <property type="match status" value="1"/>
</dbReference>
<dbReference type="InterPro" id="IPR006626">
    <property type="entry name" value="PbH1"/>
</dbReference>
<evidence type="ECO:0000256" key="2">
    <source>
        <dbReference type="ARBA" id="ARBA00012736"/>
    </source>
</evidence>
<dbReference type="EC" id="3.2.1.15" evidence="2"/>
<keyword evidence="6" id="KW-1015">Disulfide bond</keyword>
<keyword evidence="8" id="KW-0961">Cell wall biogenesis/degradation</keyword>
<dbReference type="SUPFAM" id="SSF51126">
    <property type="entry name" value="Pectin lyase-like"/>
    <property type="match status" value="1"/>
</dbReference>
<feature type="signal peptide" evidence="11">
    <location>
        <begin position="1"/>
        <end position="20"/>
    </location>
</feature>
<gene>
    <name evidence="12" type="ORF">AM588_10005152</name>
</gene>
<name>A0A0W8DF82_PHYNI</name>
<dbReference type="InterPro" id="IPR000743">
    <property type="entry name" value="Glyco_hydro_28"/>
</dbReference>
<dbReference type="AlphaFoldDB" id="A0A0W8DF82"/>
<evidence type="ECO:0000256" key="11">
    <source>
        <dbReference type="SAM" id="SignalP"/>
    </source>
</evidence>
<evidence type="ECO:0000256" key="7">
    <source>
        <dbReference type="ARBA" id="ARBA00023295"/>
    </source>
</evidence>
<evidence type="ECO:0000256" key="3">
    <source>
        <dbReference type="ARBA" id="ARBA00022729"/>
    </source>
</evidence>
<evidence type="ECO:0000256" key="4">
    <source>
        <dbReference type="ARBA" id="ARBA00022737"/>
    </source>
</evidence>
<protein>
    <recommendedName>
        <fullName evidence="2">endo-polygalacturonase</fullName>
        <ecNumber evidence="2">3.2.1.15</ecNumber>
    </recommendedName>
</protein>
<comment type="catalytic activity">
    <reaction evidence="9">
        <text>(1,4-alpha-D-galacturonosyl)n+m + H2O = (1,4-alpha-D-galacturonosyl)n + (1,4-alpha-D-galacturonosyl)m.</text>
        <dbReference type="EC" id="3.2.1.15"/>
    </reaction>
</comment>
<feature type="chain" id="PRO_5006941593" description="endo-polygalacturonase" evidence="11">
    <location>
        <begin position="21"/>
        <end position="353"/>
    </location>
</feature>
<organism evidence="12 13">
    <name type="scientific">Phytophthora nicotianae</name>
    <name type="common">Potato buckeye rot agent</name>
    <name type="synonym">Phytophthora parasitica</name>
    <dbReference type="NCBI Taxonomy" id="4792"/>
    <lineage>
        <taxon>Eukaryota</taxon>
        <taxon>Sar</taxon>
        <taxon>Stramenopiles</taxon>
        <taxon>Oomycota</taxon>
        <taxon>Peronosporomycetes</taxon>
        <taxon>Peronosporales</taxon>
        <taxon>Peronosporaceae</taxon>
        <taxon>Phytophthora</taxon>
    </lineage>
</organism>
<evidence type="ECO:0000256" key="10">
    <source>
        <dbReference type="RuleBase" id="RU361169"/>
    </source>
</evidence>
<sequence>MKNLSTALTVLALFSATINGSPMLRQEAEASSCTLSGTYKSGTDISSCSTLTIGTLTVPAGVTLDLSKAKTGANIKISDTVTFGEKKWAGPLVLLGGTNLKVSGSGTLDGQGAWYWKQGTSISRPVFFRLHGVTGSTLSGFKIKNSPYRTFSILNSEKTTISGLTLDSSAGDGTAKNTDGFDLSKNDYVTITGNKIYNQDDCLAMQSSTTRGGHGISIGSLGGSSVSSADTVKGLTVKGNTIVNSVNGIRIKTIVDLKGLVSDVTYTNNKLSNVKNAIVIHSDYSKSKGGYTGKATSAVTIKDVTISGLSGTATNLYNIVANSKVVSNWKFSGVTVKASKTGTCNGQPSTVKC</sequence>
<keyword evidence="5 10" id="KW-0378">Hydrolase</keyword>
<evidence type="ECO:0000313" key="12">
    <source>
        <dbReference type="EMBL" id="KUF95008.1"/>
    </source>
</evidence>
<dbReference type="InterPro" id="IPR050434">
    <property type="entry name" value="Glycosyl_hydrlase_28"/>
</dbReference>
<dbReference type="EMBL" id="LNFP01000254">
    <property type="protein sequence ID" value="KUF95008.1"/>
    <property type="molecule type" value="Genomic_DNA"/>
</dbReference>
<comment type="similarity">
    <text evidence="1 10">Belongs to the glycosyl hydrolase 28 family.</text>
</comment>
<evidence type="ECO:0000256" key="8">
    <source>
        <dbReference type="ARBA" id="ARBA00023316"/>
    </source>
</evidence>
<dbReference type="Pfam" id="PF00295">
    <property type="entry name" value="Glyco_hydro_28"/>
    <property type="match status" value="1"/>
</dbReference>
<evidence type="ECO:0000256" key="9">
    <source>
        <dbReference type="ARBA" id="ARBA00034074"/>
    </source>
</evidence>
<evidence type="ECO:0000313" key="13">
    <source>
        <dbReference type="Proteomes" id="UP000054636"/>
    </source>
</evidence>
<accession>A0A0W8DF82</accession>
<dbReference type="GO" id="GO:0045490">
    <property type="term" value="P:pectin catabolic process"/>
    <property type="evidence" value="ECO:0007669"/>
    <property type="project" value="UniProtKB-ARBA"/>
</dbReference>
<comment type="caution">
    <text evidence="12">The sequence shown here is derived from an EMBL/GenBank/DDBJ whole genome shotgun (WGS) entry which is preliminary data.</text>
</comment>
<evidence type="ECO:0000256" key="6">
    <source>
        <dbReference type="ARBA" id="ARBA00023157"/>
    </source>
</evidence>
<dbReference type="InterPro" id="IPR011050">
    <property type="entry name" value="Pectin_lyase_fold/virulence"/>
</dbReference>
<dbReference type="GO" id="GO:0071555">
    <property type="term" value="P:cell wall organization"/>
    <property type="evidence" value="ECO:0007669"/>
    <property type="project" value="UniProtKB-KW"/>
</dbReference>
<dbReference type="InterPro" id="IPR012334">
    <property type="entry name" value="Pectin_lyas_fold"/>
</dbReference>
<keyword evidence="4" id="KW-0677">Repeat</keyword>
<dbReference type="FunFam" id="2.160.20.10:FF:000002">
    <property type="entry name" value="Endopolygalacturonase D"/>
    <property type="match status" value="1"/>
</dbReference>
<dbReference type="GO" id="GO:0004650">
    <property type="term" value="F:polygalacturonase activity"/>
    <property type="evidence" value="ECO:0007669"/>
    <property type="project" value="UniProtKB-EC"/>
</dbReference>
<dbReference type="GO" id="GO:0005576">
    <property type="term" value="C:extracellular region"/>
    <property type="evidence" value="ECO:0007669"/>
    <property type="project" value="TreeGrafter"/>
</dbReference>
<keyword evidence="7 10" id="KW-0326">Glycosidase</keyword>
<evidence type="ECO:0000256" key="1">
    <source>
        <dbReference type="ARBA" id="ARBA00008834"/>
    </source>
</evidence>
<reference evidence="12 13" key="1">
    <citation type="submission" date="2015-11" db="EMBL/GenBank/DDBJ databases">
        <title>Genomes and virulence difference between two physiological races of Phytophthora nicotianae.</title>
        <authorList>
            <person name="Liu H."/>
            <person name="Ma X."/>
            <person name="Yu H."/>
            <person name="Fang D."/>
            <person name="Li Y."/>
            <person name="Wang X."/>
            <person name="Wang W."/>
            <person name="Dong Y."/>
            <person name="Xiao B."/>
        </authorList>
    </citation>
    <scope>NUCLEOTIDE SEQUENCE [LARGE SCALE GENOMIC DNA]</scope>
    <source>
        <strain evidence="13">race 1</strain>
    </source>
</reference>
<dbReference type="SMART" id="SM00710">
    <property type="entry name" value="PbH1"/>
    <property type="match status" value="5"/>
</dbReference>